<proteinExistence type="predicted"/>
<dbReference type="PANTHER" id="PTHR40705">
    <property type="entry name" value="TRNA(ILE2) 2-AGMATINYLCYTIDINE SYNTHETASE TIAS"/>
    <property type="match status" value="1"/>
</dbReference>
<name>A0A4U1BPI7_9GAMM</name>
<reference evidence="1 2" key="1">
    <citation type="submission" date="2019-04" db="EMBL/GenBank/DDBJ databases">
        <authorList>
            <person name="Hwang J.C."/>
        </authorList>
    </citation>
    <scope>NUCLEOTIDE SEQUENCE [LARGE SCALE GENOMIC DNA]</scope>
    <source>
        <strain evidence="1 2">IMCC35002</strain>
    </source>
</reference>
<dbReference type="EMBL" id="SWCJ01000004">
    <property type="protein sequence ID" value="TKB56118.1"/>
    <property type="molecule type" value="Genomic_DNA"/>
</dbReference>
<dbReference type="GO" id="GO:0003677">
    <property type="term" value="F:DNA binding"/>
    <property type="evidence" value="ECO:0007669"/>
    <property type="project" value="UniProtKB-KW"/>
</dbReference>
<gene>
    <name evidence="1" type="ORF">FCL42_07845</name>
</gene>
<sequence>MTLFLCIDDTDEIGTKGTGELAEELATIIEGCNWGQCSAVTRHQLYVHDDIPYTSHNSAMCFEIENHANPEAIQQLASEFLLKHAAPGSDPGLCLYQYNEQTKEALIRFGIQAKVEVLNKAQAYQVAKDNGALLTEHGGTGDGVIGALAGIGLRMQGCDGRLKGQLQLDKDQPRYTVFDLLQHPLVDRVMDQHHHSLRCDLEFELKGKLKAIRWQHQNCVILVQENNYYHNAQKQHLKRY</sequence>
<protein>
    <submittedName>
        <fullName evidence="1">DNA-binding protein</fullName>
    </submittedName>
</protein>
<dbReference type="RefSeq" id="WP_136862847.1">
    <property type="nucleotide sequence ID" value="NZ_SWCJ01000004.1"/>
</dbReference>
<dbReference type="Proteomes" id="UP000305675">
    <property type="component" value="Unassembled WGS sequence"/>
</dbReference>
<evidence type="ECO:0000313" key="2">
    <source>
        <dbReference type="Proteomes" id="UP000305675"/>
    </source>
</evidence>
<dbReference type="AlphaFoldDB" id="A0A4U1BPI7"/>
<comment type="caution">
    <text evidence="1">The sequence shown here is derived from an EMBL/GenBank/DDBJ whole genome shotgun (WGS) entry which is preliminary data.</text>
</comment>
<dbReference type="OrthoDB" id="270233at2"/>
<evidence type="ECO:0000313" key="1">
    <source>
        <dbReference type="EMBL" id="TKB56118.1"/>
    </source>
</evidence>
<dbReference type="Gene3D" id="3.30.70.2200">
    <property type="match status" value="1"/>
</dbReference>
<keyword evidence="1" id="KW-0238">DNA-binding</keyword>
<organism evidence="1 2">
    <name type="scientific">Ferrimonas aestuarii</name>
    <dbReference type="NCBI Taxonomy" id="2569539"/>
    <lineage>
        <taxon>Bacteria</taxon>
        <taxon>Pseudomonadati</taxon>
        <taxon>Pseudomonadota</taxon>
        <taxon>Gammaproteobacteria</taxon>
        <taxon>Alteromonadales</taxon>
        <taxon>Ferrimonadaceae</taxon>
        <taxon>Ferrimonas</taxon>
    </lineage>
</organism>
<dbReference type="PANTHER" id="PTHR40705:SF2">
    <property type="entry name" value="DUF1743 DOMAIN-CONTAINING PROTEIN"/>
    <property type="match status" value="1"/>
</dbReference>
<accession>A0A4U1BPI7</accession>
<keyword evidence="2" id="KW-1185">Reference proteome</keyword>